<dbReference type="GO" id="GO:0032543">
    <property type="term" value="P:mitochondrial translation"/>
    <property type="evidence" value="ECO:0007669"/>
    <property type="project" value="TreeGrafter"/>
</dbReference>
<protein>
    <submittedName>
        <fullName evidence="6">GTP-binding protein TypA, related</fullName>
    </submittedName>
</protein>
<dbReference type="PANTHER" id="PTHR43261">
    <property type="entry name" value="TRANSLATION ELONGATION FACTOR G-RELATED"/>
    <property type="match status" value="1"/>
</dbReference>
<organism evidence="6">
    <name type="scientific">Neospora caninum (strain Liverpool)</name>
    <dbReference type="NCBI Taxonomy" id="572307"/>
    <lineage>
        <taxon>Eukaryota</taxon>
        <taxon>Sar</taxon>
        <taxon>Alveolata</taxon>
        <taxon>Apicomplexa</taxon>
        <taxon>Conoidasida</taxon>
        <taxon>Coccidia</taxon>
        <taxon>Eucoccidiorida</taxon>
        <taxon>Eimeriorina</taxon>
        <taxon>Sarcocystidae</taxon>
        <taxon>Neospora</taxon>
    </lineage>
</organism>
<dbReference type="Gene3D" id="3.30.70.240">
    <property type="match status" value="1"/>
</dbReference>
<evidence type="ECO:0000256" key="4">
    <source>
        <dbReference type="SAM" id="MobiDB-lite"/>
    </source>
</evidence>
<dbReference type="Pfam" id="PF00679">
    <property type="entry name" value="EFG_C"/>
    <property type="match status" value="1"/>
</dbReference>
<sequence length="563" mass="59192">MRQEVCSFPPLSFSPVVVFCRLDVRSRLQLGSKTAFHLNLLAQFLIRRDGLWNSRARPHPRASRSSLCVHSATFTGVFEYDGMDLRELSIDANAATDAGSPSSSPSSPASSPSPVSPPGSSLSAAASSEGGAESTGVGDERKGGPDTVTRSPSSLAGDILVLAGVSADVRVGDSVVDLLDPRPLAPLNVADPSVSIQVLVNTSPLAGKEVETPTSGTLLRQRLLAMTERDVSLRVDTTPDDDGVQSGGGSCLLRLSGRGPLHLALVLETLRREGFELVVAAPSVLPRWRDDGELLEPVEEMEVAVPQEHIGTIINEVKQRKGDLVDVTNASSTSSSALSTLVFRLPTRKAFGLRSAILTASKGTASIHAAAGGYQVVPKGEETDGLVKIARKDRHAMMGSSAEVSGKRHPDKSGSVASKGCNAFIPKEGAKQSGGFNIKRGIEGAGAGKKKDRGFLVATEEGTVTGKGALSAQERGQLFVSPGDQVYGGMIVGLNSRGGDLPINVCKAKKLTNMRAAHKEISEGIVPPIEVTLDYGMEIIGANEVMEVTPRSIRLAVRSAMRR</sequence>
<feature type="compositionally biased region" description="Low complexity" evidence="4">
    <location>
        <begin position="98"/>
        <end position="137"/>
    </location>
</feature>
<proteinExistence type="predicted"/>
<name>A0A0F7U6Q8_NEOCL</name>
<keyword evidence="2" id="KW-0648">Protein biosynthesis</keyword>
<feature type="region of interest" description="Disordered" evidence="4">
    <location>
        <begin position="398"/>
        <end position="417"/>
    </location>
</feature>
<dbReference type="GO" id="GO:0005739">
    <property type="term" value="C:mitochondrion"/>
    <property type="evidence" value="ECO:0007669"/>
    <property type="project" value="TreeGrafter"/>
</dbReference>
<feature type="region of interest" description="Disordered" evidence="4">
    <location>
        <begin position="95"/>
        <end position="153"/>
    </location>
</feature>
<dbReference type="InterPro" id="IPR042116">
    <property type="entry name" value="TypA/BipA_C"/>
</dbReference>
<gene>
    <name evidence="6" type="ORF">BN1204_012820</name>
</gene>
<dbReference type="InterPro" id="IPR035647">
    <property type="entry name" value="EFG_III/V"/>
</dbReference>
<dbReference type="Pfam" id="PF21018">
    <property type="entry name" value="BipA_C"/>
    <property type="match status" value="1"/>
</dbReference>
<accession>A0A0F7U6Q8</accession>
<keyword evidence="1" id="KW-0547">Nucleotide-binding</keyword>
<dbReference type="EMBL" id="LN714479">
    <property type="protein sequence ID" value="CEL65438.1"/>
    <property type="molecule type" value="Genomic_DNA"/>
</dbReference>
<evidence type="ECO:0000313" key="6">
    <source>
        <dbReference type="EMBL" id="CEL65438.1"/>
    </source>
</evidence>
<dbReference type="InterPro" id="IPR048876">
    <property type="entry name" value="BipA_C"/>
</dbReference>
<keyword evidence="3" id="KW-0342">GTP-binding</keyword>
<dbReference type="GO" id="GO:0005525">
    <property type="term" value="F:GTP binding"/>
    <property type="evidence" value="ECO:0007669"/>
    <property type="project" value="UniProtKB-KW"/>
</dbReference>
<dbReference type="AlphaFoldDB" id="A0A0F7U6Q8"/>
<evidence type="ECO:0000256" key="3">
    <source>
        <dbReference type="ARBA" id="ARBA00023134"/>
    </source>
</evidence>
<dbReference type="PANTHER" id="PTHR43261:SF1">
    <property type="entry name" value="RIBOSOME-RELEASING FACTOR 2, MITOCHONDRIAL"/>
    <property type="match status" value="1"/>
</dbReference>
<evidence type="ECO:0000259" key="5">
    <source>
        <dbReference type="SMART" id="SM00838"/>
    </source>
</evidence>
<dbReference type="SMART" id="SM00838">
    <property type="entry name" value="EFG_C"/>
    <property type="match status" value="1"/>
</dbReference>
<dbReference type="Gene3D" id="2.40.50.250">
    <property type="entry name" value="bipa protein"/>
    <property type="match status" value="1"/>
</dbReference>
<dbReference type="InterPro" id="IPR000640">
    <property type="entry name" value="EFG_V-like"/>
</dbReference>
<feature type="domain" description="Elongation factor EFG" evidence="5">
    <location>
        <begin position="293"/>
        <end position="385"/>
    </location>
</feature>
<dbReference type="Gene3D" id="3.30.70.870">
    <property type="entry name" value="Elongation Factor G (Translational Gtpase), domain 3"/>
    <property type="match status" value="2"/>
</dbReference>
<dbReference type="GO" id="GO:0032790">
    <property type="term" value="P:ribosome disassembly"/>
    <property type="evidence" value="ECO:0007669"/>
    <property type="project" value="TreeGrafter"/>
</dbReference>
<dbReference type="SUPFAM" id="SSF54980">
    <property type="entry name" value="EF-G C-terminal domain-like"/>
    <property type="match status" value="2"/>
</dbReference>
<evidence type="ECO:0000256" key="1">
    <source>
        <dbReference type="ARBA" id="ARBA00022741"/>
    </source>
</evidence>
<evidence type="ECO:0000256" key="2">
    <source>
        <dbReference type="ARBA" id="ARBA00022917"/>
    </source>
</evidence>
<reference evidence="6" key="1">
    <citation type="journal article" date="2015" name="PLoS ONE">
        <title>Comprehensive Evaluation of Toxoplasma gondii VEG and Neospora caninum LIV Genomes with Tachyzoite Stage Transcriptome and Proteome Defines Novel Transcript Features.</title>
        <authorList>
            <person name="Ramaprasad A."/>
            <person name="Mourier T."/>
            <person name="Naeem R."/>
            <person name="Malas T.B."/>
            <person name="Moussa E."/>
            <person name="Panigrahi A."/>
            <person name="Vermont S.J."/>
            <person name="Otto T.D."/>
            <person name="Wastling J."/>
            <person name="Pain A."/>
        </authorList>
    </citation>
    <scope>NUCLEOTIDE SEQUENCE</scope>
    <source>
        <strain evidence="6">Liverpool</strain>
    </source>
</reference>
<dbReference type="GO" id="GO:0003924">
    <property type="term" value="F:GTPase activity"/>
    <property type="evidence" value="ECO:0007669"/>
    <property type="project" value="TreeGrafter"/>
</dbReference>